<evidence type="ECO:0000313" key="1">
    <source>
        <dbReference type="EMBL" id="PZR03777.1"/>
    </source>
</evidence>
<protein>
    <submittedName>
        <fullName evidence="1">Uncharacterized protein</fullName>
    </submittedName>
</protein>
<name>A0A2W5SPW7_9BACT</name>
<sequence>MKREDIAAMGPLERKALLEDVAALVHSGEWRFGEAVRFLRAVVLRKSRADFSRMVGVSPSALQQIEDTLDANPTVDTLNRLFRPFGATMGLRFPRMELQPPPTVEREQRRERLKNALAGAHKRRRKKDGAQSG</sequence>
<dbReference type="SUPFAM" id="SSF47413">
    <property type="entry name" value="lambda repressor-like DNA-binding domains"/>
    <property type="match status" value="1"/>
</dbReference>
<accession>A0A2W5SPW7</accession>
<comment type="caution">
    <text evidence="1">The sequence shown here is derived from an EMBL/GenBank/DDBJ whole genome shotgun (WGS) entry which is preliminary data.</text>
</comment>
<reference evidence="1 2" key="1">
    <citation type="submission" date="2017-08" db="EMBL/GenBank/DDBJ databases">
        <title>Infants hospitalized years apart are colonized by the same room-sourced microbial strains.</title>
        <authorList>
            <person name="Brooks B."/>
            <person name="Olm M.R."/>
            <person name="Firek B.A."/>
            <person name="Baker R."/>
            <person name="Thomas B.C."/>
            <person name="Morowitz M.J."/>
            <person name="Banfield J.F."/>
        </authorList>
    </citation>
    <scope>NUCLEOTIDE SEQUENCE [LARGE SCALE GENOMIC DNA]</scope>
    <source>
        <strain evidence="1">S2_003_000_R2_14</strain>
    </source>
</reference>
<dbReference type="AlphaFoldDB" id="A0A2W5SPW7"/>
<dbReference type="Gene3D" id="1.10.260.40">
    <property type="entry name" value="lambda repressor-like DNA-binding domains"/>
    <property type="match status" value="1"/>
</dbReference>
<dbReference type="InterPro" id="IPR001387">
    <property type="entry name" value="Cro/C1-type_HTH"/>
</dbReference>
<gene>
    <name evidence="1" type="ORF">DI536_35455</name>
</gene>
<dbReference type="GO" id="GO:0003677">
    <property type="term" value="F:DNA binding"/>
    <property type="evidence" value="ECO:0007669"/>
    <property type="project" value="InterPro"/>
</dbReference>
<dbReference type="EMBL" id="QFQP01000072">
    <property type="protein sequence ID" value="PZR03777.1"/>
    <property type="molecule type" value="Genomic_DNA"/>
</dbReference>
<dbReference type="CDD" id="cd00093">
    <property type="entry name" value="HTH_XRE"/>
    <property type="match status" value="1"/>
</dbReference>
<dbReference type="InterPro" id="IPR010982">
    <property type="entry name" value="Lambda_DNA-bd_dom_sf"/>
</dbReference>
<evidence type="ECO:0000313" key="2">
    <source>
        <dbReference type="Proteomes" id="UP000249061"/>
    </source>
</evidence>
<organism evidence="1 2">
    <name type="scientific">Archangium gephyra</name>
    <dbReference type="NCBI Taxonomy" id="48"/>
    <lineage>
        <taxon>Bacteria</taxon>
        <taxon>Pseudomonadati</taxon>
        <taxon>Myxococcota</taxon>
        <taxon>Myxococcia</taxon>
        <taxon>Myxococcales</taxon>
        <taxon>Cystobacterineae</taxon>
        <taxon>Archangiaceae</taxon>
        <taxon>Archangium</taxon>
    </lineage>
</organism>
<proteinExistence type="predicted"/>
<dbReference type="Proteomes" id="UP000249061">
    <property type="component" value="Unassembled WGS sequence"/>
</dbReference>